<feature type="transmembrane region" description="Helical" evidence="7">
    <location>
        <begin position="237"/>
        <end position="256"/>
    </location>
</feature>
<gene>
    <name evidence="9" type="ORF">HYQ43_13305</name>
</gene>
<evidence type="ECO:0000313" key="10">
    <source>
        <dbReference type="Proteomes" id="UP000509322"/>
    </source>
</evidence>
<keyword evidence="5 7" id="KW-1133">Transmembrane helix</keyword>
<evidence type="ECO:0000313" key="9">
    <source>
        <dbReference type="EMBL" id="QLH15199.1"/>
    </source>
</evidence>
<feature type="transmembrane region" description="Helical" evidence="7">
    <location>
        <begin position="93"/>
        <end position="126"/>
    </location>
</feature>
<feature type="domain" description="TRAP C4-dicarboxylate transport system permease DctM subunit" evidence="8">
    <location>
        <begin position="8"/>
        <end position="416"/>
    </location>
</feature>
<feature type="transmembrane region" description="Helical" evidence="7">
    <location>
        <begin position="313"/>
        <end position="343"/>
    </location>
</feature>
<dbReference type="PANTHER" id="PTHR33362">
    <property type="entry name" value="SIALIC ACID TRAP TRANSPORTER PERMEASE PROTEIN SIAT-RELATED"/>
    <property type="match status" value="1"/>
</dbReference>
<evidence type="ECO:0000256" key="4">
    <source>
        <dbReference type="ARBA" id="ARBA00022692"/>
    </source>
</evidence>
<dbReference type="NCBIfam" id="TIGR00786">
    <property type="entry name" value="dctM"/>
    <property type="match status" value="1"/>
</dbReference>
<comment type="function">
    <text evidence="7">Part of the tripartite ATP-independent periplasmic (TRAP) transport system.</text>
</comment>
<feature type="transmembrane region" description="Helical" evidence="7">
    <location>
        <begin position="7"/>
        <end position="34"/>
    </location>
</feature>
<accession>A0A7H9BW03</accession>
<comment type="similarity">
    <text evidence="7">Belongs to the TRAP transporter large permease family.</text>
</comment>
<name>A0A7H9BW03_PARPN</name>
<keyword evidence="4 7" id="KW-0812">Transmembrane</keyword>
<dbReference type="PANTHER" id="PTHR33362:SF4">
    <property type="entry name" value="2,3-DIKETO-L-GULONATE TRAP TRANSPORTER LARGE PERMEASE PROTEIN YIAN"/>
    <property type="match status" value="1"/>
</dbReference>
<evidence type="ECO:0000256" key="5">
    <source>
        <dbReference type="ARBA" id="ARBA00022989"/>
    </source>
</evidence>
<comment type="subcellular location">
    <subcellularLocation>
        <location evidence="1 7">Cell inner membrane</location>
        <topology evidence="1 7">Multi-pass membrane protein</topology>
    </subcellularLocation>
</comment>
<feature type="transmembrane region" description="Helical" evidence="7">
    <location>
        <begin position="212"/>
        <end position="230"/>
    </location>
</feature>
<keyword evidence="2" id="KW-1003">Cell membrane</keyword>
<keyword evidence="6 7" id="KW-0472">Membrane</keyword>
<dbReference type="Proteomes" id="UP000509322">
    <property type="component" value="Chromosome 2"/>
</dbReference>
<protein>
    <recommendedName>
        <fullName evidence="7">TRAP transporter large permease protein</fullName>
    </recommendedName>
</protein>
<dbReference type="InterPro" id="IPR004681">
    <property type="entry name" value="TRAP_DctM"/>
</dbReference>
<evidence type="ECO:0000256" key="7">
    <source>
        <dbReference type="RuleBase" id="RU369079"/>
    </source>
</evidence>
<keyword evidence="3 7" id="KW-0997">Cell inner membrane</keyword>
<evidence type="ECO:0000256" key="6">
    <source>
        <dbReference type="ARBA" id="ARBA00023136"/>
    </source>
</evidence>
<feature type="transmembrane region" description="Helical" evidence="7">
    <location>
        <begin position="355"/>
        <end position="385"/>
    </location>
</feature>
<dbReference type="GO" id="GO:0022857">
    <property type="term" value="F:transmembrane transporter activity"/>
    <property type="evidence" value="ECO:0007669"/>
    <property type="project" value="UniProtKB-UniRule"/>
</dbReference>
<dbReference type="EMBL" id="CP058690">
    <property type="protein sequence ID" value="QLH15199.1"/>
    <property type="molecule type" value="Genomic_DNA"/>
</dbReference>
<organism evidence="9 10">
    <name type="scientific">Paracoccus pantotrophus</name>
    <name type="common">Thiosphaera pantotropha</name>
    <dbReference type="NCBI Taxonomy" id="82367"/>
    <lineage>
        <taxon>Bacteria</taxon>
        <taxon>Pseudomonadati</taxon>
        <taxon>Pseudomonadota</taxon>
        <taxon>Alphaproteobacteria</taxon>
        <taxon>Rhodobacterales</taxon>
        <taxon>Paracoccaceae</taxon>
        <taxon>Paracoccus</taxon>
    </lineage>
</organism>
<evidence type="ECO:0000256" key="3">
    <source>
        <dbReference type="ARBA" id="ARBA00022519"/>
    </source>
</evidence>
<dbReference type="PIRSF" id="PIRSF006066">
    <property type="entry name" value="HI0050"/>
    <property type="match status" value="1"/>
</dbReference>
<feature type="transmembrane region" description="Helical" evidence="7">
    <location>
        <begin position="276"/>
        <end position="301"/>
    </location>
</feature>
<feature type="transmembrane region" description="Helical" evidence="7">
    <location>
        <begin position="397"/>
        <end position="418"/>
    </location>
</feature>
<keyword evidence="7" id="KW-0813">Transport</keyword>
<dbReference type="AlphaFoldDB" id="A0A7H9BW03"/>
<evidence type="ECO:0000256" key="1">
    <source>
        <dbReference type="ARBA" id="ARBA00004429"/>
    </source>
</evidence>
<feature type="transmembrane region" description="Helical" evidence="7">
    <location>
        <begin position="54"/>
        <end position="72"/>
    </location>
</feature>
<dbReference type="GO" id="GO:0005886">
    <property type="term" value="C:plasma membrane"/>
    <property type="evidence" value="ECO:0007669"/>
    <property type="project" value="UniProtKB-SubCell"/>
</dbReference>
<evidence type="ECO:0000256" key="2">
    <source>
        <dbReference type="ARBA" id="ARBA00022475"/>
    </source>
</evidence>
<reference evidence="9 10" key="1">
    <citation type="submission" date="2020-07" db="EMBL/GenBank/DDBJ databases">
        <title>The complete genome of Paracoccus pantotrophus ACCC 10489.</title>
        <authorList>
            <person name="Si Y."/>
        </authorList>
    </citation>
    <scope>NUCLEOTIDE SEQUENCE [LARGE SCALE GENOMIC DNA]</scope>
    <source>
        <strain evidence="9 10">ACCC10489</strain>
    </source>
</reference>
<dbReference type="RefSeq" id="WP_024845566.1">
    <property type="nucleotide sequence ID" value="NZ_CP058690.1"/>
</dbReference>
<proteinExistence type="inferred from homology"/>
<feature type="transmembrane region" description="Helical" evidence="7">
    <location>
        <begin position="171"/>
        <end position="192"/>
    </location>
</feature>
<dbReference type="InterPro" id="IPR010656">
    <property type="entry name" value="DctM"/>
</dbReference>
<comment type="subunit">
    <text evidence="7">The complex comprises the extracytoplasmic solute receptor protein and the two transmembrane proteins.</text>
</comment>
<feature type="transmembrane region" description="Helical" evidence="7">
    <location>
        <begin position="138"/>
        <end position="159"/>
    </location>
</feature>
<evidence type="ECO:0000259" key="8">
    <source>
        <dbReference type="Pfam" id="PF06808"/>
    </source>
</evidence>
<dbReference type="Pfam" id="PF06808">
    <property type="entry name" value="DctM"/>
    <property type="match status" value="1"/>
</dbReference>
<sequence>MILLVFILSLLAAILIGIPIAFGLILSGIVMMWWLGALDWQLIALQMTNGADSFPLLAIPFFMLAGEAMNAGGISKRLVNFGMTLVGHKRGGLGYVTIVAALLLASLSGSAVADTAVLAGMLLPIMRQAGYDINHSGGLIASGGIIAPILPPSIGYIVFGVAGGVSITKLFMAGIAPGIMMALTLAVTWWFLSRNSEVSMPQRAPLREVLKAAGQASLAFILPVIIIVGLKAGIFTPTEAGVVACVYAIFIGMFVYRELHPKMLYHVMIAAVRTTASVMLLVAAASITAYLVAIANIPGVIGDMLSGVREHPVLLMLVIMTIILVVGTALDFIPTILILTPVLLPIAKSAGIDPVYFGVMFIMAGAIGLLTPPVGAVLNVVCAVGNMRYTDAVRGGVPFLIVQACLILLLALFPQLVIVPANWFY</sequence>